<dbReference type="EMBL" id="JAKKPZ010000780">
    <property type="protein sequence ID" value="KAI1692353.1"/>
    <property type="molecule type" value="Genomic_DNA"/>
</dbReference>
<dbReference type="Proteomes" id="UP001201812">
    <property type="component" value="Unassembled WGS sequence"/>
</dbReference>
<gene>
    <name evidence="3" type="ORF">DdX_21311</name>
</gene>
<dbReference type="InterPro" id="IPR036188">
    <property type="entry name" value="FAD/NAD-bd_sf"/>
</dbReference>
<organism evidence="3 4">
    <name type="scientific">Ditylenchus destructor</name>
    <dbReference type="NCBI Taxonomy" id="166010"/>
    <lineage>
        <taxon>Eukaryota</taxon>
        <taxon>Metazoa</taxon>
        <taxon>Ecdysozoa</taxon>
        <taxon>Nematoda</taxon>
        <taxon>Chromadorea</taxon>
        <taxon>Rhabditida</taxon>
        <taxon>Tylenchina</taxon>
        <taxon>Tylenchomorpha</taxon>
        <taxon>Sphaerularioidea</taxon>
        <taxon>Anguinidae</taxon>
        <taxon>Anguininae</taxon>
        <taxon>Ditylenchus</taxon>
    </lineage>
</organism>
<sequence>MSAPKRGMAAAGPSHAISRRLPCATSRRARRARAVRARQPHRIPGLPGRTGGQCRARTGVRRGRGRCCSPGSATSPSPHSARTSTNASPRIAARTDWRTPMQHDVIVIGGSFAGLAAATYLARARRDVAVIDADKPRNRFAAVSHGFLGHDGSAPHTILATARAQLAAYPSASLTQGRVAEARRNGDGFAVTLADGSERTAHN</sequence>
<proteinExistence type="predicted"/>
<evidence type="ECO:0000313" key="4">
    <source>
        <dbReference type="Proteomes" id="UP001201812"/>
    </source>
</evidence>
<reference evidence="3" key="1">
    <citation type="submission" date="2022-01" db="EMBL/GenBank/DDBJ databases">
        <title>Genome Sequence Resource for Two Populations of Ditylenchus destructor, the Migratory Endoparasitic Phytonematode.</title>
        <authorList>
            <person name="Zhang H."/>
            <person name="Lin R."/>
            <person name="Xie B."/>
        </authorList>
    </citation>
    <scope>NUCLEOTIDE SEQUENCE</scope>
    <source>
        <strain evidence="3">BazhouSP</strain>
    </source>
</reference>
<dbReference type="AlphaFoldDB" id="A0AAD4MHI8"/>
<dbReference type="Gene3D" id="3.50.50.60">
    <property type="entry name" value="FAD/NAD(P)-binding domain"/>
    <property type="match status" value="1"/>
</dbReference>
<dbReference type="SUPFAM" id="SSF51905">
    <property type="entry name" value="FAD/NAD(P)-binding domain"/>
    <property type="match status" value="1"/>
</dbReference>
<feature type="compositionally biased region" description="Basic residues" evidence="1">
    <location>
        <begin position="27"/>
        <end position="41"/>
    </location>
</feature>
<dbReference type="Pfam" id="PF01266">
    <property type="entry name" value="DAO"/>
    <property type="match status" value="1"/>
</dbReference>
<accession>A0AAD4MHI8</accession>
<feature type="region of interest" description="Disordered" evidence="1">
    <location>
        <begin position="1"/>
        <end position="89"/>
    </location>
</feature>
<feature type="compositionally biased region" description="Polar residues" evidence="1">
    <location>
        <begin position="71"/>
        <end position="88"/>
    </location>
</feature>
<evidence type="ECO:0000259" key="2">
    <source>
        <dbReference type="Pfam" id="PF01266"/>
    </source>
</evidence>
<dbReference type="InterPro" id="IPR006076">
    <property type="entry name" value="FAD-dep_OxRdtase"/>
</dbReference>
<evidence type="ECO:0000256" key="1">
    <source>
        <dbReference type="SAM" id="MobiDB-lite"/>
    </source>
</evidence>
<evidence type="ECO:0000313" key="3">
    <source>
        <dbReference type="EMBL" id="KAI1692353.1"/>
    </source>
</evidence>
<protein>
    <submittedName>
        <fullName evidence="3">Pyridine nucleotide-disulfide oxidoreductase domain-containing protein</fullName>
    </submittedName>
</protein>
<keyword evidence="4" id="KW-1185">Reference proteome</keyword>
<feature type="domain" description="FAD dependent oxidoreductase" evidence="2">
    <location>
        <begin position="104"/>
        <end position="148"/>
    </location>
</feature>
<comment type="caution">
    <text evidence="3">The sequence shown here is derived from an EMBL/GenBank/DDBJ whole genome shotgun (WGS) entry which is preliminary data.</text>
</comment>
<name>A0AAD4MHI8_9BILA</name>